<protein>
    <submittedName>
        <fullName evidence="2">Uncharacterized protein</fullName>
    </submittedName>
</protein>
<accession>A0A2Z7C067</accession>
<evidence type="ECO:0000313" key="3">
    <source>
        <dbReference type="Proteomes" id="UP000250235"/>
    </source>
</evidence>
<feature type="transmembrane region" description="Helical" evidence="1">
    <location>
        <begin position="146"/>
        <end position="165"/>
    </location>
</feature>
<evidence type="ECO:0000313" key="2">
    <source>
        <dbReference type="EMBL" id="KZV40292.1"/>
    </source>
</evidence>
<organism evidence="2 3">
    <name type="scientific">Dorcoceras hygrometricum</name>
    <dbReference type="NCBI Taxonomy" id="472368"/>
    <lineage>
        <taxon>Eukaryota</taxon>
        <taxon>Viridiplantae</taxon>
        <taxon>Streptophyta</taxon>
        <taxon>Embryophyta</taxon>
        <taxon>Tracheophyta</taxon>
        <taxon>Spermatophyta</taxon>
        <taxon>Magnoliopsida</taxon>
        <taxon>eudicotyledons</taxon>
        <taxon>Gunneridae</taxon>
        <taxon>Pentapetalae</taxon>
        <taxon>asterids</taxon>
        <taxon>lamiids</taxon>
        <taxon>Lamiales</taxon>
        <taxon>Gesneriaceae</taxon>
        <taxon>Didymocarpoideae</taxon>
        <taxon>Trichosporeae</taxon>
        <taxon>Loxocarpinae</taxon>
        <taxon>Dorcoceras</taxon>
    </lineage>
</organism>
<sequence>MDNTDPNNTKAGKEIKGQASVRRAIKQLIMHMLYFNAMKCMKAIKDRIARPVCQLENQLNPVIPSQLGGRHSNPVVTTPMIALDFSGTTHQSASHNVAFNQLFRDFSGAEYPSPQNLPSQIVGLATIMSSLDCASFGCPALDFTKFIVLNFVLSSIGFLLVSVVLPSPLL</sequence>
<dbReference type="AlphaFoldDB" id="A0A2Z7C067"/>
<proteinExistence type="predicted"/>
<keyword evidence="1" id="KW-1133">Transmembrane helix</keyword>
<dbReference type="EMBL" id="KV000460">
    <property type="protein sequence ID" value="KZV40292.1"/>
    <property type="molecule type" value="Genomic_DNA"/>
</dbReference>
<keyword evidence="1" id="KW-0472">Membrane</keyword>
<dbReference type="Proteomes" id="UP000250235">
    <property type="component" value="Unassembled WGS sequence"/>
</dbReference>
<keyword evidence="1" id="KW-0812">Transmembrane</keyword>
<gene>
    <name evidence="2" type="ORF">F511_33508</name>
</gene>
<evidence type="ECO:0000256" key="1">
    <source>
        <dbReference type="SAM" id="Phobius"/>
    </source>
</evidence>
<reference evidence="2 3" key="1">
    <citation type="journal article" date="2015" name="Proc. Natl. Acad. Sci. U.S.A.">
        <title>The resurrection genome of Boea hygrometrica: A blueprint for survival of dehydration.</title>
        <authorList>
            <person name="Xiao L."/>
            <person name="Yang G."/>
            <person name="Zhang L."/>
            <person name="Yang X."/>
            <person name="Zhao S."/>
            <person name="Ji Z."/>
            <person name="Zhou Q."/>
            <person name="Hu M."/>
            <person name="Wang Y."/>
            <person name="Chen M."/>
            <person name="Xu Y."/>
            <person name="Jin H."/>
            <person name="Xiao X."/>
            <person name="Hu G."/>
            <person name="Bao F."/>
            <person name="Hu Y."/>
            <person name="Wan P."/>
            <person name="Li L."/>
            <person name="Deng X."/>
            <person name="Kuang T."/>
            <person name="Xiang C."/>
            <person name="Zhu J.K."/>
            <person name="Oliver M.J."/>
            <person name="He Y."/>
        </authorList>
    </citation>
    <scope>NUCLEOTIDE SEQUENCE [LARGE SCALE GENOMIC DNA]</scope>
    <source>
        <strain evidence="3">cv. XS01</strain>
    </source>
</reference>
<keyword evidence="3" id="KW-1185">Reference proteome</keyword>
<name>A0A2Z7C067_9LAMI</name>